<dbReference type="AlphaFoldDB" id="A0A449A6M1"/>
<accession>A0A449A6M1</accession>
<keyword evidence="1" id="KW-0614">Plasmid</keyword>
<proteinExistence type="predicted"/>
<dbReference type="Proteomes" id="UP000289440">
    <property type="component" value="Plasmid 2"/>
</dbReference>
<geneLocation type="plasmid" evidence="1">
    <name>2</name>
</geneLocation>
<evidence type="ECO:0000313" key="2">
    <source>
        <dbReference type="Proteomes" id="UP000289440"/>
    </source>
</evidence>
<sequence>MAKKIQAKIKNIQKWELEILESAQPGDFII</sequence>
<dbReference type="EMBL" id="LR214952">
    <property type="protein sequence ID" value="VEU59876.1"/>
    <property type="molecule type" value="Genomic_DNA"/>
</dbReference>
<dbReference type="KEGG" id="mnu:NCTC10166_00863"/>
<organism evidence="1 2">
    <name type="scientific">Mesomycoplasma neurolyticum</name>
    <dbReference type="NCBI Taxonomy" id="2120"/>
    <lineage>
        <taxon>Bacteria</taxon>
        <taxon>Bacillati</taxon>
        <taxon>Mycoplasmatota</taxon>
        <taxon>Mycoplasmoidales</taxon>
        <taxon>Metamycoplasmataceae</taxon>
        <taxon>Mesomycoplasma</taxon>
    </lineage>
</organism>
<evidence type="ECO:0000313" key="1">
    <source>
        <dbReference type="EMBL" id="VEU59876.1"/>
    </source>
</evidence>
<gene>
    <name evidence="1" type="ORF">NCTC10166_00863</name>
</gene>
<name>A0A449A6M1_9BACT</name>
<reference evidence="1 2" key="1">
    <citation type="submission" date="2019-01" db="EMBL/GenBank/DDBJ databases">
        <authorList>
            <consortium name="Pathogen Informatics"/>
        </authorList>
    </citation>
    <scope>NUCLEOTIDE SEQUENCE [LARGE SCALE GENOMIC DNA]</scope>
    <source>
        <strain evidence="1 2">NCTC10166</strain>
        <plasmid evidence="2">2</plasmid>
    </source>
</reference>
<keyword evidence="2" id="KW-1185">Reference proteome</keyword>
<protein>
    <submittedName>
        <fullName evidence="1">Uncharacterized protein</fullName>
    </submittedName>
</protein>